<feature type="region of interest" description="Disordered" evidence="1">
    <location>
        <begin position="1"/>
        <end position="73"/>
    </location>
</feature>
<feature type="domain" description="F-box" evidence="2">
    <location>
        <begin position="81"/>
        <end position="130"/>
    </location>
</feature>
<evidence type="ECO:0000313" key="3">
    <source>
        <dbReference type="EMBL" id="CAE6522967.1"/>
    </source>
</evidence>
<dbReference type="EMBL" id="CAJMWT010007127">
    <property type="protein sequence ID" value="CAE6522967.1"/>
    <property type="molecule type" value="Genomic_DNA"/>
</dbReference>
<comment type="caution">
    <text evidence="3">The sequence shown here is derived from an EMBL/GenBank/DDBJ whole genome shotgun (WGS) entry which is preliminary data.</text>
</comment>
<name>A0A8H3DH71_9AGAM</name>
<protein>
    <recommendedName>
        <fullName evidence="2">F-box domain-containing protein</fullName>
    </recommendedName>
</protein>
<evidence type="ECO:0000259" key="2">
    <source>
        <dbReference type="PROSITE" id="PS50181"/>
    </source>
</evidence>
<dbReference type="InterPro" id="IPR001810">
    <property type="entry name" value="F-box_dom"/>
</dbReference>
<dbReference type="PROSITE" id="PS50181">
    <property type="entry name" value="FBOX"/>
    <property type="match status" value="1"/>
</dbReference>
<dbReference type="CDD" id="cd09917">
    <property type="entry name" value="F-box_SF"/>
    <property type="match status" value="1"/>
</dbReference>
<dbReference type="SUPFAM" id="SSF81383">
    <property type="entry name" value="F-box domain"/>
    <property type="match status" value="1"/>
</dbReference>
<evidence type="ECO:0000256" key="1">
    <source>
        <dbReference type="SAM" id="MobiDB-lite"/>
    </source>
</evidence>
<sequence>MPPTTRSSKRRATEGPLGTPEPSHLATVPEDETHSEFGDGRPGTPESDIEPDPKPAQKRKKGKSVATSTQAPKRAKIKGKLEIFKNVPVEVFIQIAKYLHPFDLVLLSRVNKFFRELFMSRQAASIWVSARRNVPNLPPCPPALCEPQYAALIFTKMCSHCGKYAPRHMDPMLLVRLCTSCWEEQYRLMSTIDYMPYMSLVARSYDPPPRKFRHYDRLLLISDVEAVESKLKELSAAGDNDSLARWKSERREELEARYRNAGLFKEWFAERDLERGNDLNQRKNAHEAEVEARLVSLGWEREDHLPSDYTRRKKWNSLVRAPRSLTNRGWDKLLPQLIVHLEENRKVRLARERADRRQERNQELREFWNTTKKLLPPLLEAVPQQEDIEVTSLPSTVVKDNILHQAFPAFMRMQEWSEYTQLLEEDIPAAELKLKLEDKQDSLNEFIRKWKTQLEEQMIRQLPDHIEPPNFNAPGLSLTSNTQPVDSLFAGTQMLLRGDVTFKASEYDYCKFYPDDFEDLYDTSRISYDINSSAIAADLLRALERPGATYLEMKSLGPVFQCGKCHVRELMNWKGLIKHYVIEKSGWKTLSKYIDTPSAKEFTYIFTHDTSVVAENPNKPFVRIIEGKGSLARSKYEPTKMCLVCRAVQAYEHLPDTRINDHMRDVHLIEEPELGKHFG</sequence>
<dbReference type="InterPro" id="IPR036047">
    <property type="entry name" value="F-box-like_dom_sf"/>
</dbReference>
<dbReference type="AlphaFoldDB" id="A0A8H3DH71"/>
<organism evidence="3 4">
    <name type="scientific">Rhizoctonia solani</name>
    <dbReference type="NCBI Taxonomy" id="456999"/>
    <lineage>
        <taxon>Eukaryota</taxon>
        <taxon>Fungi</taxon>
        <taxon>Dikarya</taxon>
        <taxon>Basidiomycota</taxon>
        <taxon>Agaricomycotina</taxon>
        <taxon>Agaricomycetes</taxon>
        <taxon>Cantharellales</taxon>
        <taxon>Ceratobasidiaceae</taxon>
        <taxon>Rhizoctonia</taxon>
    </lineage>
</organism>
<dbReference type="Proteomes" id="UP000663843">
    <property type="component" value="Unassembled WGS sequence"/>
</dbReference>
<evidence type="ECO:0000313" key="4">
    <source>
        <dbReference type="Proteomes" id="UP000663843"/>
    </source>
</evidence>
<reference evidence="3" key="1">
    <citation type="submission" date="2021-01" db="EMBL/GenBank/DDBJ databases">
        <authorList>
            <person name="Kaushik A."/>
        </authorList>
    </citation>
    <scope>NUCLEOTIDE SEQUENCE</scope>
    <source>
        <strain evidence="3">AG2-2IIIB</strain>
    </source>
</reference>
<proteinExistence type="predicted"/>
<gene>
    <name evidence="3" type="ORF">RDB_LOCUS167804</name>
</gene>
<accession>A0A8H3DH71</accession>